<dbReference type="GO" id="GO:0016787">
    <property type="term" value="F:hydrolase activity"/>
    <property type="evidence" value="ECO:0007669"/>
    <property type="project" value="UniProtKB-KW"/>
</dbReference>
<evidence type="ECO:0000256" key="8">
    <source>
        <dbReference type="ARBA" id="ARBA00022989"/>
    </source>
</evidence>
<evidence type="ECO:0000256" key="10">
    <source>
        <dbReference type="SAM" id="MobiDB-lite"/>
    </source>
</evidence>
<dbReference type="RefSeq" id="WP_092551014.1">
    <property type="nucleotide sequence ID" value="NZ_BOMJ01000111.1"/>
</dbReference>
<evidence type="ECO:0000313" key="12">
    <source>
        <dbReference type="EMBL" id="SDT74593.1"/>
    </source>
</evidence>
<dbReference type="NCBIfam" id="TIGR03919">
    <property type="entry name" value="T7SS_EccB"/>
    <property type="match status" value="1"/>
</dbReference>
<dbReference type="InterPro" id="IPR042485">
    <property type="entry name" value="T7SS_EccB_R3"/>
</dbReference>
<organism evidence="12 13">
    <name type="scientific">Actinoplanes derwentensis</name>
    <dbReference type="NCBI Taxonomy" id="113562"/>
    <lineage>
        <taxon>Bacteria</taxon>
        <taxon>Bacillati</taxon>
        <taxon>Actinomycetota</taxon>
        <taxon>Actinomycetes</taxon>
        <taxon>Micromonosporales</taxon>
        <taxon>Micromonosporaceae</taxon>
        <taxon>Actinoplanes</taxon>
    </lineage>
</organism>
<dbReference type="InterPro" id="IPR044857">
    <property type="entry name" value="T7SS_EccB_R1"/>
</dbReference>
<dbReference type="GO" id="GO:0005524">
    <property type="term" value="F:ATP binding"/>
    <property type="evidence" value="ECO:0007669"/>
    <property type="project" value="UniProtKB-KW"/>
</dbReference>
<evidence type="ECO:0000256" key="5">
    <source>
        <dbReference type="ARBA" id="ARBA00022741"/>
    </source>
</evidence>
<feature type="region of interest" description="Disordered" evidence="10">
    <location>
        <begin position="454"/>
        <end position="475"/>
    </location>
</feature>
<comment type="subcellular location">
    <subcellularLocation>
        <location evidence="1">Cell membrane</location>
        <topology evidence="1">Single-pass membrane protein</topology>
    </subcellularLocation>
</comment>
<keyword evidence="8 11" id="KW-1133">Transmembrane helix</keyword>
<dbReference type="Gene3D" id="3.30.2390.20">
    <property type="entry name" value="Type VII secretion system EccB, repeat 1 domain"/>
    <property type="match status" value="1"/>
</dbReference>
<evidence type="ECO:0000256" key="6">
    <source>
        <dbReference type="ARBA" id="ARBA00022801"/>
    </source>
</evidence>
<dbReference type="PANTHER" id="PTHR40765:SF2">
    <property type="entry name" value="ESX-2 SECRETION SYSTEM ATPASE ECCB2"/>
    <property type="match status" value="1"/>
</dbReference>
<keyword evidence="7" id="KW-0067">ATP-binding</keyword>
<dbReference type="EMBL" id="LT629758">
    <property type="protein sequence ID" value="SDT74593.1"/>
    <property type="molecule type" value="Genomic_DNA"/>
</dbReference>
<keyword evidence="5" id="KW-0547">Nucleotide-binding</keyword>
<evidence type="ECO:0000256" key="11">
    <source>
        <dbReference type="SAM" id="Phobius"/>
    </source>
</evidence>
<dbReference type="AlphaFoldDB" id="A0A1H2CVU0"/>
<keyword evidence="9 11" id="KW-0472">Membrane</keyword>
<keyword evidence="3" id="KW-1003">Cell membrane</keyword>
<feature type="transmembrane region" description="Helical" evidence="11">
    <location>
        <begin position="38"/>
        <end position="58"/>
    </location>
</feature>
<proteinExistence type="inferred from homology"/>
<dbReference type="OrthoDB" id="3847604at2"/>
<keyword evidence="13" id="KW-1185">Reference proteome</keyword>
<evidence type="ECO:0000256" key="7">
    <source>
        <dbReference type="ARBA" id="ARBA00022840"/>
    </source>
</evidence>
<dbReference type="Pfam" id="PF05108">
    <property type="entry name" value="T7SS_ESX1_EccB"/>
    <property type="match status" value="1"/>
</dbReference>
<sequence length="475" mass="48410">MQNKRDQLQAHGFVITRLISAILRADPDQPERPMRRTATGGLIGLGLSLLMLLIYGLLGFTRGGGDNSWQTANSIIVEKETGTRYVFLDGTLRPALNYASARLAAGGAEAQIRTVSAASLKGVPHGRAIGISGAPDQLPASGTLRRGAWLVCLNAGATATEPDTVIAVDAGWAAVDLPDDQAALVVDGASQRYLIYRGQRLAIKNNTVLLALGYGSASPSRVPGSWLNAFEAGPELSVPEVPGRGRKGPVVGARKTRIGQVLQASVPGAAAEYYLVLADGLLPITPTVARLVVTDPGTAKAYPGAVAEPIPVSAAAVVSAARSATLLPVAGLPDTPPKLATGLSGGRSWCARMTFDAGRGPTVTLSTVDSATVTGVTTGATDSRVADMVQVPPGSGVLVAGQAAPGVPSGTTYLITDLGIRYPLPSAEVVAALGYEGVATVPVPTTVLAMLPSGPSLDPEAARTEQIDTGGSSPG</sequence>
<dbReference type="STRING" id="113562.SAMN04489716_7030"/>
<evidence type="ECO:0000256" key="1">
    <source>
        <dbReference type="ARBA" id="ARBA00004162"/>
    </source>
</evidence>
<dbReference type="Proteomes" id="UP000198688">
    <property type="component" value="Chromosome I"/>
</dbReference>
<evidence type="ECO:0000256" key="4">
    <source>
        <dbReference type="ARBA" id="ARBA00022692"/>
    </source>
</evidence>
<evidence type="ECO:0000256" key="2">
    <source>
        <dbReference type="ARBA" id="ARBA00008149"/>
    </source>
</evidence>
<name>A0A1H2CVU0_9ACTN</name>
<protein>
    <submittedName>
        <fullName evidence="12">Type VII secretion protein EccB</fullName>
    </submittedName>
</protein>
<dbReference type="InterPro" id="IPR007795">
    <property type="entry name" value="T7SS_EccB"/>
</dbReference>
<reference evidence="12 13" key="1">
    <citation type="submission" date="2016-10" db="EMBL/GenBank/DDBJ databases">
        <authorList>
            <person name="de Groot N.N."/>
        </authorList>
    </citation>
    <scope>NUCLEOTIDE SEQUENCE [LARGE SCALE GENOMIC DNA]</scope>
    <source>
        <strain evidence="12 13">DSM 43941</strain>
    </source>
</reference>
<dbReference type="PANTHER" id="PTHR40765">
    <property type="entry name" value="ESX-2 SECRETION SYSTEM ATPASE ECCB2"/>
    <property type="match status" value="1"/>
</dbReference>
<evidence type="ECO:0000256" key="9">
    <source>
        <dbReference type="ARBA" id="ARBA00023136"/>
    </source>
</evidence>
<gene>
    <name evidence="12" type="ORF">SAMN04489716_7030</name>
</gene>
<evidence type="ECO:0000313" key="13">
    <source>
        <dbReference type="Proteomes" id="UP000198688"/>
    </source>
</evidence>
<keyword evidence="4 11" id="KW-0812">Transmembrane</keyword>
<comment type="similarity">
    <text evidence="2">Belongs to the EccB family.</text>
</comment>
<keyword evidence="6" id="KW-0378">Hydrolase</keyword>
<dbReference type="Gene3D" id="2.40.50.910">
    <property type="entry name" value="Type VII secretion system EccB, repeat 3 domain"/>
    <property type="match status" value="1"/>
</dbReference>
<evidence type="ECO:0000256" key="3">
    <source>
        <dbReference type="ARBA" id="ARBA00022475"/>
    </source>
</evidence>
<dbReference type="GO" id="GO:0005576">
    <property type="term" value="C:extracellular region"/>
    <property type="evidence" value="ECO:0007669"/>
    <property type="project" value="TreeGrafter"/>
</dbReference>
<accession>A0A1H2CVU0</accession>
<dbReference type="GO" id="GO:0005886">
    <property type="term" value="C:plasma membrane"/>
    <property type="evidence" value="ECO:0007669"/>
    <property type="project" value="UniProtKB-SubCell"/>
</dbReference>